<dbReference type="EMBL" id="ATMH01001425">
    <property type="protein sequence ID" value="EPY34677.1"/>
    <property type="molecule type" value="Genomic_DNA"/>
</dbReference>
<evidence type="ECO:0000313" key="6">
    <source>
        <dbReference type="Proteomes" id="UP000015354"/>
    </source>
</evidence>
<reference evidence="5 6" key="1">
    <citation type="journal article" date="2013" name="PLoS ONE">
        <title>Predicting the Proteins of Angomonas deanei, Strigomonas culicis and Their Respective Endosymbionts Reveals New Aspects of the Trypanosomatidae Family.</title>
        <authorList>
            <person name="Motta M.C."/>
            <person name="Martins A.C."/>
            <person name="de Souza S.S."/>
            <person name="Catta-Preta C.M."/>
            <person name="Silva R."/>
            <person name="Klein C.C."/>
            <person name="de Almeida L.G."/>
            <person name="de Lima Cunha O."/>
            <person name="Ciapina L.P."/>
            <person name="Brocchi M."/>
            <person name="Colabardini A.C."/>
            <person name="de Araujo Lima B."/>
            <person name="Machado C.R."/>
            <person name="de Almeida Soares C.M."/>
            <person name="Probst C.M."/>
            <person name="de Menezes C.B."/>
            <person name="Thompson C.E."/>
            <person name="Bartholomeu D.C."/>
            <person name="Gradia D.F."/>
            <person name="Pavoni D.P."/>
            <person name="Grisard E.C."/>
            <person name="Fantinatti-Garboggini F."/>
            <person name="Marchini F.K."/>
            <person name="Rodrigues-Luiz G.F."/>
            <person name="Wagner G."/>
            <person name="Goldman G.H."/>
            <person name="Fietto J.L."/>
            <person name="Elias M.C."/>
            <person name="Goldman M.H."/>
            <person name="Sagot M.F."/>
            <person name="Pereira M."/>
            <person name="Stoco P.H."/>
            <person name="de Mendonca-Neto R.P."/>
            <person name="Teixeira S.M."/>
            <person name="Maciel T.E."/>
            <person name="de Oliveira Mendes T.A."/>
            <person name="Urmenyi T.P."/>
            <person name="de Souza W."/>
            <person name="Schenkman S."/>
            <person name="de Vasconcelos A.T."/>
        </authorList>
    </citation>
    <scope>NUCLEOTIDE SEQUENCE [LARGE SCALE GENOMIC DNA]</scope>
</reference>
<dbReference type="InterPro" id="IPR047575">
    <property type="entry name" value="Sm"/>
</dbReference>
<name>S9UUT0_9TRYP</name>
<dbReference type="GO" id="GO:0003723">
    <property type="term" value="F:RNA binding"/>
    <property type="evidence" value="ECO:0007669"/>
    <property type="project" value="InterPro"/>
</dbReference>
<protein>
    <submittedName>
        <fullName evidence="5">p21 antigen protein</fullName>
    </submittedName>
</protein>
<proteinExistence type="inferred from homology"/>
<dbReference type="OrthoDB" id="256076at2759"/>
<feature type="domain" description="AD" evidence="2">
    <location>
        <begin position="85"/>
        <end position="191"/>
    </location>
</feature>
<evidence type="ECO:0000256" key="1">
    <source>
        <dbReference type="ARBA" id="ARBA00006359"/>
    </source>
</evidence>
<dbReference type="PROSITE" id="PS52002">
    <property type="entry name" value="SM"/>
    <property type="match status" value="1"/>
</dbReference>
<evidence type="ECO:0000259" key="3">
    <source>
        <dbReference type="PROSITE" id="PS52002"/>
    </source>
</evidence>
<evidence type="ECO:0000259" key="2">
    <source>
        <dbReference type="PROSITE" id="PS52001"/>
    </source>
</evidence>
<dbReference type="PANTHER" id="PTHR13542">
    <property type="entry name" value="LSM12 HOMOLOG"/>
    <property type="match status" value="1"/>
</dbReference>
<dbReference type="InterPro" id="IPR039683">
    <property type="entry name" value="Lsm12-like"/>
</dbReference>
<comment type="similarity">
    <text evidence="1">Belongs to the LSM12 family.</text>
</comment>
<accession>S9UUT0</accession>
<organism evidence="5 6">
    <name type="scientific">Strigomonas culicis</name>
    <dbReference type="NCBI Taxonomy" id="28005"/>
    <lineage>
        <taxon>Eukaryota</taxon>
        <taxon>Discoba</taxon>
        <taxon>Euglenozoa</taxon>
        <taxon>Kinetoplastea</taxon>
        <taxon>Metakinetoplastina</taxon>
        <taxon>Trypanosomatida</taxon>
        <taxon>Trypanosomatidae</taxon>
        <taxon>Strigomonadinae</taxon>
        <taxon>Strigomonas</taxon>
    </lineage>
</organism>
<evidence type="ECO:0000313" key="4">
    <source>
        <dbReference type="EMBL" id="EPY28769.1"/>
    </source>
</evidence>
<dbReference type="Proteomes" id="UP000015354">
    <property type="component" value="Unassembled WGS sequence"/>
</dbReference>
<gene>
    <name evidence="5" type="ORF">STCU_01425</name>
    <name evidence="4" type="ORF">STCU_04890</name>
</gene>
<keyword evidence="6" id="KW-1185">Reference proteome</keyword>
<dbReference type="InterPro" id="IPR047574">
    <property type="entry name" value="AD"/>
</dbReference>
<dbReference type="PROSITE" id="PS52001">
    <property type="entry name" value="AD"/>
    <property type="match status" value="1"/>
</dbReference>
<dbReference type="Gene3D" id="2.30.30.100">
    <property type="match status" value="1"/>
</dbReference>
<feature type="domain" description="Sm" evidence="3">
    <location>
        <begin position="1"/>
        <end position="68"/>
    </location>
</feature>
<dbReference type="AlphaFoldDB" id="S9UUT0"/>
<reference evidence="5" key="2">
    <citation type="submission" date="2013-03" db="EMBL/GenBank/DDBJ databases">
        <authorList>
            <person name="Motta M.C.M."/>
            <person name="Martins A.C.A."/>
            <person name="Preta C.M.C.C."/>
            <person name="Silva R."/>
            <person name="de Souza S.S."/>
            <person name="Klein C.C."/>
            <person name="de Almeida L.G.P."/>
            <person name="Cunha O.L."/>
            <person name="Colabardini A.C."/>
            <person name="Lima B.A."/>
            <person name="Machado C.R."/>
            <person name="Soares C.M.A."/>
            <person name="de Menezes C.B.A."/>
            <person name="Bartolomeu D.C."/>
            <person name="Grisard E.C."/>
            <person name="Fantinatti-Garboggini F."/>
            <person name="Rodrigues-Luiz G.F."/>
            <person name="Wagner G."/>
            <person name="Goldman G.H."/>
            <person name="Fietto J.L.R."/>
            <person name="Ciapina L.P."/>
            <person name="Brocchi M."/>
            <person name="Elias M.C."/>
            <person name="Goldman M.H.S."/>
            <person name="Sagot M.-F."/>
            <person name="Pereira M."/>
            <person name="Stoco P.H."/>
            <person name="Teixeira S.M.R."/>
            <person name="de Mendonca-Neto R.P."/>
            <person name="Maciel T.E.F."/>
            <person name="Mendes T.A.O."/>
            <person name="Urmenyi T.P."/>
            <person name="Teixeira M.M.G."/>
            <person name="de Camargo E.F.P."/>
            <person name="de Sousa W."/>
            <person name="Schenkman S."/>
            <person name="de Vasconcelos A.T.R."/>
        </authorList>
    </citation>
    <scope>NUCLEOTIDE SEQUENCE</scope>
</reference>
<comment type="caution">
    <text evidence="5">The sequence shown here is derived from an EMBL/GenBank/DDBJ whole genome shotgun (WGS) entry which is preliminary data.</text>
</comment>
<evidence type="ECO:0000313" key="5">
    <source>
        <dbReference type="EMBL" id="EPY34677.1"/>
    </source>
</evidence>
<sequence>MSIVNQEDVVGCYVDVTLVNGTQVSGTIFTYNPTEGVLVLLQNPSEENPSVKMIRTNFIKDWKLESEPSEKNMLPSSIEPFNMLPSMHAGRDKSIFKHASLQLKKAEMERQKYLDTLNENTPIAACDVLLKVARVYPDISWNEAEEVIRVNDDVIIVGDPDWTKAKATLVDGAPEKEQALVNRIQKKIDNK</sequence>
<dbReference type="EMBL" id="ATMH01004890">
    <property type="protein sequence ID" value="EPY28769.1"/>
    <property type="molecule type" value="Genomic_DNA"/>
</dbReference>